<proteinExistence type="predicted"/>
<dbReference type="eggNOG" id="ENOG50334B2">
    <property type="taxonomic scope" value="Bacteria"/>
</dbReference>
<evidence type="ECO:0000313" key="3">
    <source>
        <dbReference type="EMBL" id="ABR39959.1"/>
    </source>
</evidence>
<dbReference type="EMBL" id="CP000139">
    <property type="protein sequence ID" value="ABR38154.1"/>
    <property type="molecule type" value="Genomic_DNA"/>
</dbReference>
<organism evidence="2 4">
    <name type="scientific">Phocaeicola vulgatus (strain ATCC 8482 / DSM 1447 / JCM 5826 / CCUG 4940 / NBRC 14291 / NCTC 11154)</name>
    <name type="common">Bacteroides vulgatus</name>
    <dbReference type="NCBI Taxonomy" id="435590"/>
    <lineage>
        <taxon>Bacteria</taxon>
        <taxon>Pseudomonadati</taxon>
        <taxon>Bacteroidota</taxon>
        <taxon>Bacteroidia</taxon>
        <taxon>Bacteroidales</taxon>
        <taxon>Bacteroidaceae</taxon>
        <taxon>Phocaeicola</taxon>
    </lineage>
</organism>
<evidence type="ECO:0000256" key="1">
    <source>
        <dbReference type="SAM" id="Phobius"/>
    </source>
</evidence>
<protein>
    <recommendedName>
        <fullName evidence="5">Transmembrane protein</fullName>
    </recommendedName>
</protein>
<evidence type="ECO:0000313" key="2">
    <source>
        <dbReference type="EMBL" id="ABR38154.1"/>
    </source>
</evidence>
<dbReference type="HOGENOM" id="CLU_094478_0_0_10"/>
<keyword evidence="1" id="KW-1133">Transmembrane helix</keyword>
<dbReference type="AlphaFoldDB" id="A6KXJ0"/>
<dbReference type="Proteomes" id="UP000002861">
    <property type="component" value="Chromosome"/>
</dbReference>
<dbReference type="STRING" id="435590.BVU_0439"/>
<dbReference type="PaxDb" id="435590-BVU_0439"/>
<name>A6KXJ0_PHOV8</name>
<dbReference type="KEGG" id="bvu:BVU_2300"/>
<gene>
    <name evidence="2" type="ordered locus">BVU_0439</name>
    <name evidence="3" type="ordered locus">BVU_2300</name>
</gene>
<feature type="transmembrane region" description="Helical" evidence="1">
    <location>
        <begin position="187"/>
        <end position="210"/>
    </location>
</feature>
<evidence type="ECO:0008006" key="5">
    <source>
        <dbReference type="Google" id="ProtNLM"/>
    </source>
</evidence>
<sequence>MDLNKMKAYLLDIPNKYHRFSKNLDVKAILCNKSWLVFNDSGDKELYIFQENGSLITSVNGSVINATWQYISANNSLVISFKEQSYMLHPSFKDDVTFVLQLDGTEKFAFMIEESQSNSFHPKSLKELTAYFENKERRNIEERQQEKRFLLQQQETRQKEIREFQIDQKRRRKEEEREEEILKNCNYYLKFSIIAGSIFVIYTVLFIIYYPPTQNLRSFIDMLFTFCSPILFFSVIAIIIDIRLRSRILRRYNQR</sequence>
<keyword evidence="1" id="KW-0472">Membrane</keyword>
<accession>A6KXJ0</accession>
<evidence type="ECO:0000313" key="4">
    <source>
        <dbReference type="Proteomes" id="UP000002861"/>
    </source>
</evidence>
<dbReference type="EMBL" id="CP000139">
    <property type="protein sequence ID" value="ABR39959.1"/>
    <property type="molecule type" value="Genomic_DNA"/>
</dbReference>
<dbReference type="KEGG" id="bvu:BVU_0439"/>
<keyword evidence="1" id="KW-0812">Transmembrane</keyword>
<feature type="transmembrane region" description="Helical" evidence="1">
    <location>
        <begin position="222"/>
        <end position="242"/>
    </location>
</feature>
<reference evidence="2 4" key="1">
    <citation type="journal article" date="2007" name="PLoS Biol.">
        <title>Evolution of symbiotic bacteria in the distal human intestine.</title>
        <authorList>
            <person name="Xu J."/>
            <person name="Mahowald M.A."/>
            <person name="Ley R.E."/>
            <person name="Lozupone C.A."/>
            <person name="Hamady M."/>
            <person name="Martens E.C."/>
            <person name="Henrissat B."/>
            <person name="Coutinho P.M."/>
            <person name="Minx P."/>
            <person name="Latreille P."/>
            <person name="Cordum H."/>
            <person name="Van Brunt A."/>
            <person name="Kim K."/>
            <person name="Fulton R.S."/>
            <person name="Fulton L.A."/>
            <person name="Clifton S.W."/>
            <person name="Wilson R.K."/>
            <person name="Knight R.D."/>
            <person name="Gordon J.I."/>
        </authorList>
    </citation>
    <scope>NUCLEOTIDE SEQUENCE [LARGE SCALE GENOMIC DNA]</scope>
    <source>
        <strain evidence="2">ATCC 8482</strain>
        <strain evidence="4">ATCC 8482 / DSM 1447 / JCM 5826 / CCUG 4940 / NBRC 14291 / NCTC 11154</strain>
    </source>
</reference>